<keyword evidence="1" id="KW-1133">Transmembrane helix</keyword>
<feature type="transmembrane region" description="Helical" evidence="1">
    <location>
        <begin position="62"/>
        <end position="85"/>
    </location>
</feature>
<keyword evidence="1" id="KW-0472">Membrane</keyword>
<keyword evidence="1" id="KW-0812">Transmembrane</keyword>
<gene>
    <name evidence="2" type="ORF">SAMN05216277_12713</name>
</gene>
<dbReference type="AlphaFoldDB" id="A0A1I5WCK4"/>
<accession>A0A1I5WCK4</accession>
<dbReference type="Proteomes" id="UP000183769">
    <property type="component" value="Unassembled WGS sequence"/>
</dbReference>
<evidence type="ECO:0000313" key="3">
    <source>
        <dbReference type="Proteomes" id="UP000183769"/>
    </source>
</evidence>
<feature type="transmembrane region" description="Helical" evidence="1">
    <location>
        <begin position="12"/>
        <end position="32"/>
    </location>
</feature>
<dbReference type="EMBL" id="FOXI01000027">
    <property type="protein sequence ID" value="SFQ17494.1"/>
    <property type="molecule type" value="Genomic_DNA"/>
</dbReference>
<feature type="non-terminal residue" evidence="2">
    <location>
        <position position="1"/>
    </location>
</feature>
<protein>
    <submittedName>
        <fullName evidence="2">Inner membrane protein</fullName>
    </submittedName>
</protein>
<reference evidence="3" key="1">
    <citation type="submission" date="2016-10" db="EMBL/GenBank/DDBJ databases">
        <authorList>
            <person name="Varghese N."/>
            <person name="Submissions S."/>
        </authorList>
    </citation>
    <scope>NUCLEOTIDE SEQUENCE [LARGE SCALE GENOMIC DNA]</scope>
    <source>
        <strain evidence="3">CGMCC 1.10329</strain>
    </source>
</reference>
<proteinExistence type="predicted"/>
<keyword evidence="3" id="KW-1185">Reference proteome</keyword>
<name>A0A1I5WCK4_9EURY</name>
<organism evidence="2 3">
    <name type="scientific">Halolamina pelagica</name>
    <dbReference type="NCBI Taxonomy" id="699431"/>
    <lineage>
        <taxon>Archaea</taxon>
        <taxon>Methanobacteriati</taxon>
        <taxon>Methanobacteriota</taxon>
        <taxon>Stenosarchaea group</taxon>
        <taxon>Halobacteria</taxon>
        <taxon>Halobacteriales</taxon>
        <taxon>Haloferacaceae</taxon>
    </lineage>
</organism>
<sequence length="86" mass="8369">VLGSGTGALATLALGAYGVLLGVVTVGAHLLADALTPMGIQPFDPVDGRDYSLSVTRAANPIANYALLALGSVAVAGAFLAGGMIT</sequence>
<evidence type="ECO:0000256" key="1">
    <source>
        <dbReference type="SAM" id="Phobius"/>
    </source>
</evidence>
<evidence type="ECO:0000313" key="2">
    <source>
        <dbReference type="EMBL" id="SFQ17494.1"/>
    </source>
</evidence>